<dbReference type="SUPFAM" id="SSF52540">
    <property type="entry name" value="P-loop containing nucleoside triphosphate hydrolases"/>
    <property type="match status" value="1"/>
</dbReference>
<feature type="domain" description="Endonuclease GajA/Old nuclease/RecF-like AAA" evidence="1">
    <location>
        <begin position="1"/>
        <end position="67"/>
    </location>
</feature>
<dbReference type="EMBL" id="CP065053">
    <property type="protein sequence ID" value="QPI50884.1"/>
    <property type="molecule type" value="Genomic_DNA"/>
</dbReference>
<dbReference type="Pfam" id="PF13175">
    <property type="entry name" value="AAA_15"/>
    <property type="match status" value="1"/>
</dbReference>
<organism evidence="2 3">
    <name type="scientific">Massilia antarctica</name>
    <dbReference type="NCBI Taxonomy" id="2765360"/>
    <lineage>
        <taxon>Bacteria</taxon>
        <taxon>Pseudomonadati</taxon>
        <taxon>Pseudomonadota</taxon>
        <taxon>Betaproteobacteria</taxon>
        <taxon>Burkholderiales</taxon>
        <taxon>Oxalobacteraceae</taxon>
        <taxon>Telluria group</taxon>
        <taxon>Massilia</taxon>
    </lineage>
</organism>
<dbReference type="RefSeq" id="WP_206090539.1">
    <property type="nucleotide sequence ID" value="NZ_CP065053.1"/>
</dbReference>
<dbReference type="InterPro" id="IPR041685">
    <property type="entry name" value="AAA_GajA/Old/RecF-like"/>
</dbReference>
<evidence type="ECO:0000313" key="2">
    <source>
        <dbReference type="EMBL" id="QPI50884.1"/>
    </source>
</evidence>
<dbReference type="Gene3D" id="3.40.50.300">
    <property type="entry name" value="P-loop containing nucleotide triphosphate hydrolases"/>
    <property type="match status" value="1"/>
</dbReference>
<evidence type="ECO:0000313" key="3">
    <source>
        <dbReference type="Proteomes" id="UP000662888"/>
    </source>
</evidence>
<reference evidence="2 3" key="1">
    <citation type="submission" date="2020-11" db="EMBL/GenBank/DDBJ databases">
        <authorList>
            <person name="Sun Q."/>
        </authorList>
    </citation>
    <scope>NUCLEOTIDE SEQUENCE [LARGE SCALE GENOMIC DNA]</scope>
    <source>
        <strain evidence="2 3">P8398</strain>
    </source>
</reference>
<evidence type="ECO:0000259" key="1">
    <source>
        <dbReference type="Pfam" id="PF13175"/>
    </source>
</evidence>
<dbReference type="InterPro" id="IPR027417">
    <property type="entry name" value="P-loop_NTPase"/>
</dbReference>
<dbReference type="Proteomes" id="UP000662888">
    <property type="component" value="Chromosome"/>
</dbReference>
<proteinExistence type="predicted"/>
<keyword evidence="3" id="KW-1185">Reference proteome</keyword>
<name>A0AA49A903_9BURK</name>
<gene>
    <name evidence="2" type="ORF">IV454_04780</name>
</gene>
<sequence length="98" mass="11075">MKVSQILFRNFRRLEDVQFSLEDDHTVFVGPNNSGKTSAVAAFRLFFDRGGEFTVNDFTVACISELDRYGQDSGMNAISLPTIEMDIWLSIDPETEFG</sequence>
<accession>A0AA49A903</accession>
<protein>
    <submittedName>
        <fullName evidence="2">AAA family ATPase</fullName>
    </submittedName>
</protein>